<comment type="caution">
    <text evidence="6">The sequence shown here is derived from an EMBL/GenBank/DDBJ whole genome shotgun (WGS) entry which is preliminary data.</text>
</comment>
<dbReference type="Proteomes" id="UP000071392">
    <property type="component" value="Unassembled WGS sequence"/>
</dbReference>
<dbReference type="PANTHER" id="PTHR35089:SF1">
    <property type="entry name" value="CHAPERONE PROTEIN SKP"/>
    <property type="match status" value="1"/>
</dbReference>
<feature type="compositionally biased region" description="Polar residues" evidence="4">
    <location>
        <begin position="196"/>
        <end position="210"/>
    </location>
</feature>
<dbReference type="AlphaFoldDB" id="A0A139SIW7"/>
<dbReference type="Pfam" id="PF03938">
    <property type="entry name" value="OmpH"/>
    <property type="match status" value="1"/>
</dbReference>
<feature type="signal peptide" evidence="5">
    <location>
        <begin position="1"/>
        <end position="22"/>
    </location>
</feature>
<dbReference type="PANTHER" id="PTHR35089">
    <property type="entry name" value="CHAPERONE PROTEIN SKP"/>
    <property type="match status" value="1"/>
</dbReference>
<keyword evidence="7" id="KW-1185">Reference proteome</keyword>
<dbReference type="EMBL" id="LSZP01000053">
    <property type="protein sequence ID" value="KXU34515.1"/>
    <property type="molecule type" value="Genomic_DNA"/>
</dbReference>
<dbReference type="SUPFAM" id="SSF111384">
    <property type="entry name" value="OmpH-like"/>
    <property type="match status" value="1"/>
</dbReference>
<gene>
    <name evidence="6" type="ORF">AXK12_07115</name>
</gene>
<evidence type="ECO:0000313" key="7">
    <source>
        <dbReference type="Proteomes" id="UP000071392"/>
    </source>
</evidence>
<evidence type="ECO:0008006" key="8">
    <source>
        <dbReference type="Google" id="ProtNLM"/>
    </source>
</evidence>
<evidence type="ECO:0000313" key="6">
    <source>
        <dbReference type="EMBL" id="KXU34515.1"/>
    </source>
</evidence>
<dbReference type="GO" id="GO:0051082">
    <property type="term" value="F:unfolded protein binding"/>
    <property type="evidence" value="ECO:0007669"/>
    <property type="project" value="InterPro"/>
</dbReference>
<reference evidence="6 7" key="1">
    <citation type="submission" date="2016-02" db="EMBL/GenBank/DDBJ databases">
        <authorList>
            <person name="Wen L."/>
            <person name="He K."/>
            <person name="Yang H."/>
        </authorList>
    </citation>
    <scope>NUCLEOTIDE SEQUENCE [LARGE SCALE GENOMIC DNA]</scope>
    <source>
        <strain evidence="6 7">CV41</strain>
    </source>
</reference>
<accession>A0A139SIW7</accession>
<sequence>MLKSLKLLGALAALFVSGAAVSQAQVAAPKIVVVDMMKLLDEHYKTEEQKNKLQADAEKASEEADRLLGERNALVEEYKEALEQSNNPATRAEVKDQAREQAEIKLQEIQRKNNELQSFEANTRNLLQQRFQNFKTIMLEEISKIAVEVGKRKGATLVLDKSGPNLLGIATVVYHDESLDITAEVEAEINRDRPAGSSTAGTSGDATPSVSVPLGR</sequence>
<keyword evidence="3" id="KW-0175">Coiled coil</keyword>
<feature type="region of interest" description="Disordered" evidence="4">
    <location>
        <begin position="190"/>
        <end position="216"/>
    </location>
</feature>
<dbReference type="GO" id="GO:0050821">
    <property type="term" value="P:protein stabilization"/>
    <property type="evidence" value="ECO:0007669"/>
    <property type="project" value="TreeGrafter"/>
</dbReference>
<proteinExistence type="inferred from homology"/>
<dbReference type="STRING" id="1548208.AXK12_07115"/>
<dbReference type="GO" id="GO:0005829">
    <property type="term" value="C:cytosol"/>
    <property type="evidence" value="ECO:0007669"/>
    <property type="project" value="TreeGrafter"/>
</dbReference>
<dbReference type="Gene3D" id="3.30.910.20">
    <property type="entry name" value="Skp domain"/>
    <property type="match status" value="1"/>
</dbReference>
<dbReference type="RefSeq" id="WP_068712792.1">
    <property type="nucleotide sequence ID" value="NZ_LSZP01000053.1"/>
</dbReference>
<evidence type="ECO:0000256" key="1">
    <source>
        <dbReference type="ARBA" id="ARBA00009091"/>
    </source>
</evidence>
<organism evidence="6 7">
    <name type="scientific">Cephaloticoccus capnophilus</name>
    <dbReference type="NCBI Taxonomy" id="1548208"/>
    <lineage>
        <taxon>Bacteria</taxon>
        <taxon>Pseudomonadati</taxon>
        <taxon>Verrucomicrobiota</taxon>
        <taxon>Opitutia</taxon>
        <taxon>Opitutales</taxon>
        <taxon>Opitutaceae</taxon>
        <taxon>Cephaloticoccus</taxon>
    </lineage>
</organism>
<protein>
    <recommendedName>
        <fullName evidence="8">Outer membrane chaperone Skp</fullName>
    </recommendedName>
</protein>
<feature type="coiled-coil region" evidence="3">
    <location>
        <begin position="36"/>
        <end position="129"/>
    </location>
</feature>
<dbReference type="OrthoDB" id="193896at2"/>
<evidence type="ECO:0000256" key="5">
    <source>
        <dbReference type="SAM" id="SignalP"/>
    </source>
</evidence>
<keyword evidence="2 5" id="KW-0732">Signal</keyword>
<evidence type="ECO:0000256" key="3">
    <source>
        <dbReference type="SAM" id="Coils"/>
    </source>
</evidence>
<comment type="similarity">
    <text evidence="1">Belongs to the Skp family.</text>
</comment>
<feature type="chain" id="PRO_5007299252" description="Outer membrane chaperone Skp" evidence="5">
    <location>
        <begin position="23"/>
        <end position="216"/>
    </location>
</feature>
<evidence type="ECO:0000256" key="4">
    <source>
        <dbReference type="SAM" id="MobiDB-lite"/>
    </source>
</evidence>
<dbReference type="InterPro" id="IPR024930">
    <property type="entry name" value="Skp_dom_sf"/>
</dbReference>
<dbReference type="SMART" id="SM00935">
    <property type="entry name" value="OmpH"/>
    <property type="match status" value="1"/>
</dbReference>
<evidence type="ECO:0000256" key="2">
    <source>
        <dbReference type="ARBA" id="ARBA00022729"/>
    </source>
</evidence>
<dbReference type="InterPro" id="IPR005632">
    <property type="entry name" value="Chaperone_Skp"/>
</dbReference>
<name>A0A139SIW7_9BACT</name>